<reference evidence="1 2" key="1">
    <citation type="submission" date="2019-03" db="EMBL/GenBank/DDBJ databases">
        <title>Genomic Encyclopedia of Type Strains, Phase IV (KMG-V): Genome sequencing to study the core and pangenomes of soil and plant-associated prokaryotes.</title>
        <authorList>
            <person name="Whitman W."/>
        </authorList>
    </citation>
    <scope>NUCLEOTIDE SEQUENCE [LARGE SCALE GENOMIC DNA]</scope>
    <source>
        <strain evidence="1 2">Hc14</strain>
    </source>
</reference>
<dbReference type="EMBL" id="SMBH01000007">
    <property type="protein sequence ID" value="TCU15141.1"/>
    <property type="molecule type" value="Genomic_DNA"/>
</dbReference>
<sequence>MSSSLHLYSTARNLVSVSEFGYGENIRVQQIGKSRPSDVLPLKRINFAASAAKPSRDGCEVSAASFWNISSPLSGRRNTTLPQH</sequence>
<gene>
    <name evidence="1" type="ORF">EV132_10740</name>
</gene>
<dbReference type="Proteomes" id="UP000294576">
    <property type="component" value="Unassembled WGS sequence"/>
</dbReference>
<protein>
    <submittedName>
        <fullName evidence="1">Uncharacterized protein</fullName>
    </submittedName>
</protein>
<accession>A0A4R3Q2E9</accession>
<comment type="caution">
    <text evidence="1">The sequence shown here is derived from an EMBL/GenBank/DDBJ whole genome shotgun (WGS) entry which is preliminary data.</text>
</comment>
<dbReference type="AlphaFoldDB" id="A0A4R3Q2E9"/>
<name>A0A4R3Q2E9_RHISU</name>
<organism evidence="1 2">
    <name type="scientific">Rhizobium sullae</name>
    <name type="common">Rhizobium hedysari</name>
    <dbReference type="NCBI Taxonomy" id="50338"/>
    <lineage>
        <taxon>Bacteria</taxon>
        <taxon>Pseudomonadati</taxon>
        <taxon>Pseudomonadota</taxon>
        <taxon>Alphaproteobacteria</taxon>
        <taxon>Hyphomicrobiales</taxon>
        <taxon>Rhizobiaceae</taxon>
        <taxon>Rhizobium/Agrobacterium group</taxon>
        <taxon>Rhizobium</taxon>
    </lineage>
</organism>
<evidence type="ECO:0000313" key="1">
    <source>
        <dbReference type="EMBL" id="TCU15141.1"/>
    </source>
</evidence>
<evidence type="ECO:0000313" key="2">
    <source>
        <dbReference type="Proteomes" id="UP000294576"/>
    </source>
</evidence>
<proteinExistence type="predicted"/>